<proteinExistence type="predicted"/>
<name>A0ABV5EZF4_9FLAO</name>
<gene>
    <name evidence="1" type="ORF">ACFFVB_05450</name>
</gene>
<protein>
    <submittedName>
        <fullName evidence="1">Uncharacterized protein</fullName>
    </submittedName>
</protein>
<accession>A0ABV5EZF4</accession>
<evidence type="ECO:0000313" key="2">
    <source>
        <dbReference type="Proteomes" id="UP001589605"/>
    </source>
</evidence>
<evidence type="ECO:0000313" key="1">
    <source>
        <dbReference type="EMBL" id="MFB9052520.1"/>
    </source>
</evidence>
<dbReference type="EMBL" id="JBHMEZ010000003">
    <property type="protein sequence ID" value="MFB9052520.1"/>
    <property type="molecule type" value="Genomic_DNA"/>
</dbReference>
<dbReference type="RefSeq" id="WP_382381704.1">
    <property type="nucleotide sequence ID" value="NZ_JBHMEZ010000003.1"/>
</dbReference>
<keyword evidence="2" id="KW-1185">Reference proteome</keyword>
<reference evidence="1 2" key="1">
    <citation type="submission" date="2024-09" db="EMBL/GenBank/DDBJ databases">
        <authorList>
            <person name="Sun Q."/>
            <person name="Mori K."/>
        </authorList>
    </citation>
    <scope>NUCLEOTIDE SEQUENCE [LARGE SCALE GENOMIC DNA]</scope>
    <source>
        <strain evidence="1 2">CECT 8286</strain>
    </source>
</reference>
<organism evidence="1 2">
    <name type="scientific">Formosa undariae</name>
    <dbReference type="NCBI Taxonomy" id="1325436"/>
    <lineage>
        <taxon>Bacteria</taxon>
        <taxon>Pseudomonadati</taxon>
        <taxon>Bacteroidota</taxon>
        <taxon>Flavobacteriia</taxon>
        <taxon>Flavobacteriales</taxon>
        <taxon>Flavobacteriaceae</taxon>
        <taxon>Formosa</taxon>
    </lineage>
</organism>
<dbReference type="Proteomes" id="UP001589605">
    <property type="component" value="Unassembled WGS sequence"/>
</dbReference>
<comment type="caution">
    <text evidence="1">The sequence shown here is derived from an EMBL/GenBank/DDBJ whole genome shotgun (WGS) entry which is preliminary data.</text>
</comment>
<sequence>MNFYKSLLILFCFLISIKAISQVQLQKKKLNNEYSWNNSTQEERNEYYFGIKPIKLSNEKYHFRYVKYGQIVDLKSDDGIEFSGQLINEITESKVIKTDYGNDSEPTNYVFEFVELEKVKSSKIGQLILKEKIYQIPTDTLIDNWNFNWLHCGSINFYYKTENSINSKTYSCPWNQNDTIIKAIPIKNIDNKLNEIFELKEKYSEFTSKLEKGKSYSKDGYRQMYIMTKKESQGWRNGKPVRDYKKSIKDTIDNYLEFKLNELIPNSTELNCYDDYNLTFSKNGKLKNMKVDMGFWERLSDKDYKKCKRILKKAFREIKIDFVDPKYEFSRELSFGQKGIYIYDRMVY</sequence>